<evidence type="ECO:0008006" key="3">
    <source>
        <dbReference type="Google" id="ProtNLM"/>
    </source>
</evidence>
<dbReference type="EMBL" id="LVJN01000020">
    <property type="protein sequence ID" value="OSM01501.1"/>
    <property type="molecule type" value="Genomic_DNA"/>
</dbReference>
<evidence type="ECO:0000313" key="1">
    <source>
        <dbReference type="EMBL" id="OSM01501.1"/>
    </source>
</evidence>
<sequence>MMVMKNLKTPLIVDVEASGFGPFSYPIEVGLALDQGQKYCSLVIPAPDWTHWDEQAESVHHVSRDILREYGKPIEAVAKELNRLLQNKIVYTDGWVVDKPWLDKLFYESRIRPEFTVSCLEMILSEEQMEIWHATKDRIEEEMDVQRHRASNDAYLIQKTWLKTRNGKA</sequence>
<evidence type="ECO:0000313" key="2">
    <source>
        <dbReference type="Proteomes" id="UP000194003"/>
    </source>
</evidence>
<reference evidence="1 2" key="1">
    <citation type="journal article" date="2016" name="BMC Genomics">
        <title>Combined genomic and structural analyses of a cultured magnetotactic bacterium reveals its niche adaptation to a dynamic environment.</title>
        <authorList>
            <person name="Araujo A.C."/>
            <person name="Morillo V."/>
            <person name="Cypriano J."/>
            <person name="Teixeira L.C."/>
            <person name="Leao P."/>
            <person name="Lyra S."/>
            <person name="Almeida L.G."/>
            <person name="Bazylinski D.A."/>
            <person name="Vasconcellos A.T."/>
            <person name="Abreu F."/>
            <person name="Lins U."/>
        </authorList>
    </citation>
    <scope>NUCLEOTIDE SEQUENCE [LARGE SCALE GENOMIC DNA]</scope>
    <source>
        <strain evidence="1 2">IT-1</strain>
    </source>
</reference>
<name>A0A1Y2K0E8_9PROT</name>
<proteinExistence type="predicted"/>
<dbReference type="SUPFAM" id="SSF53098">
    <property type="entry name" value="Ribonuclease H-like"/>
    <property type="match status" value="1"/>
</dbReference>
<dbReference type="Proteomes" id="UP000194003">
    <property type="component" value="Unassembled WGS sequence"/>
</dbReference>
<dbReference type="InterPro" id="IPR036397">
    <property type="entry name" value="RNaseH_sf"/>
</dbReference>
<protein>
    <recommendedName>
        <fullName evidence="3">Exonuclease domain-containing protein</fullName>
    </recommendedName>
</protein>
<dbReference type="InterPro" id="IPR012337">
    <property type="entry name" value="RNaseH-like_sf"/>
</dbReference>
<dbReference type="AlphaFoldDB" id="A0A1Y2K0E8"/>
<accession>A0A1Y2K0E8</accession>
<dbReference type="Gene3D" id="3.30.420.10">
    <property type="entry name" value="Ribonuclease H-like superfamily/Ribonuclease H"/>
    <property type="match status" value="1"/>
</dbReference>
<dbReference type="GO" id="GO:0003676">
    <property type="term" value="F:nucleic acid binding"/>
    <property type="evidence" value="ECO:0007669"/>
    <property type="project" value="InterPro"/>
</dbReference>
<dbReference type="STRING" id="1434232.MAIT1_01483"/>
<gene>
    <name evidence="1" type="ORF">MAIT1_01483</name>
</gene>
<organism evidence="1 2">
    <name type="scientific">Magnetofaba australis IT-1</name>
    <dbReference type="NCBI Taxonomy" id="1434232"/>
    <lineage>
        <taxon>Bacteria</taxon>
        <taxon>Pseudomonadati</taxon>
        <taxon>Pseudomonadota</taxon>
        <taxon>Magnetococcia</taxon>
        <taxon>Magnetococcales</taxon>
        <taxon>Magnetococcaceae</taxon>
        <taxon>Magnetofaba</taxon>
    </lineage>
</organism>
<keyword evidence="2" id="KW-1185">Reference proteome</keyword>
<comment type="caution">
    <text evidence="1">The sequence shown here is derived from an EMBL/GenBank/DDBJ whole genome shotgun (WGS) entry which is preliminary data.</text>
</comment>